<dbReference type="AntiFam" id="ANF00142">
    <property type="entry name" value="Shadow ORF (opposite yadG)"/>
</dbReference>
<dbReference type="EMBL" id="JGZA01000006">
    <property type="protein sequence ID" value="KFI72019.1"/>
    <property type="molecule type" value="Genomic_DNA"/>
</dbReference>
<sequence length="269" mass="28766">MHGIGQTGDAFRRLVTALDGLGRRRQHMMGGVGLGFDFGIREEQGGIVGAMSLVTHDLAVVQFDHALAHRVDDLFVMRGHDDGGAGAVDGVQHFHDAQRSGRVEVAGGLVGQQNLRVIHVGAGDGHTLLLATGELMRIVLFLAGESHGIQHLGHQRFDGGPPRADHLKGERHVLPYGFVIEQLVILEHEAQRTAVLRHLTVGDAPQIVAGHANLAAGGLLLAQQQAQERGLAGAGRTHKEHEITAFDIEVDVVKRRSGAFGIDLGHIVQ</sequence>
<evidence type="ECO:0000313" key="1">
    <source>
        <dbReference type="EMBL" id="KFI72019.1"/>
    </source>
</evidence>
<gene>
    <name evidence="1" type="ORF">BLSS_1704</name>
</gene>
<proteinExistence type="predicted"/>
<reference evidence="1 2" key="1">
    <citation type="submission" date="2014-03" db="EMBL/GenBank/DDBJ databases">
        <title>Genomics of Bifidobacteria.</title>
        <authorList>
            <person name="Ventura M."/>
            <person name="Milani C."/>
            <person name="Lugli G.A."/>
        </authorList>
    </citation>
    <scope>NUCLEOTIDE SEQUENCE [LARGE SCALE GENOMIC DNA]</scope>
    <source>
        <strain evidence="1 2">LMG 21814</strain>
    </source>
</reference>
<comment type="caution">
    <text evidence="1">The sequence shown here is derived from an EMBL/GenBank/DDBJ whole genome shotgun (WGS) entry which is preliminary data.</text>
</comment>
<dbReference type="Proteomes" id="UP000029024">
    <property type="component" value="Unassembled WGS sequence"/>
</dbReference>
<dbReference type="AntiFam" id="ANF00095">
    <property type="entry name" value="Shadow ORF (opposite ABC transporters)"/>
</dbReference>
<name>A0A087BLW9_BIFLN</name>
<dbReference type="AlphaFoldDB" id="A0A087BLW9"/>
<accession>A0A087BLW9</accession>
<organism evidence="1 2">
    <name type="scientific">Bifidobacterium longum subsp. suis</name>
    <dbReference type="NCBI Taxonomy" id="1695"/>
    <lineage>
        <taxon>Bacteria</taxon>
        <taxon>Bacillati</taxon>
        <taxon>Actinomycetota</taxon>
        <taxon>Actinomycetes</taxon>
        <taxon>Bifidobacteriales</taxon>
        <taxon>Bifidobacteriaceae</taxon>
        <taxon>Bifidobacterium</taxon>
    </lineage>
</organism>
<evidence type="ECO:0000313" key="2">
    <source>
        <dbReference type="Proteomes" id="UP000029024"/>
    </source>
</evidence>
<protein>
    <submittedName>
        <fullName evidence="1">Uncharacterized protein</fullName>
    </submittedName>
</protein>